<keyword evidence="1" id="KW-1133">Transmembrane helix</keyword>
<accession>A0A8J6KG18</accession>
<name>A0A8J6KG18_ELECQ</name>
<feature type="transmembrane region" description="Helical" evidence="1">
    <location>
        <begin position="7"/>
        <end position="23"/>
    </location>
</feature>
<dbReference type="EMBL" id="WNTK01000003">
    <property type="protein sequence ID" value="KAG9487654.1"/>
    <property type="molecule type" value="Genomic_DNA"/>
</dbReference>
<reference evidence="2" key="1">
    <citation type="thesis" date="2020" institute="ProQuest LLC" country="789 East Eisenhower Parkway, Ann Arbor, MI, USA">
        <title>Comparative Genomics and Chromosome Evolution.</title>
        <authorList>
            <person name="Mudd A.B."/>
        </authorList>
    </citation>
    <scope>NUCLEOTIDE SEQUENCE</scope>
    <source>
        <strain evidence="2">HN-11 Male</strain>
        <tissue evidence="2">Kidney and liver</tissue>
    </source>
</reference>
<keyword evidence="1" id="KW-0472">Membrane</keyword>
<evidence type="ECO:0000256" key="1">
    <source>
        <dbReference type="SAM" id="Phobius"/>
    </source>
</evidence>
<sequence>MQSSRNLYSWTVFCSIVCSYSLYSRSLSMIFMLRQYVVFVICFESQFLERNLTNAIFLIQTFMSQADSYTECHLNGSRRL</sequence>
<dbReference type="Proteomes" id="UP000770717">
    <property type="component" value="Unassembled WGS sequence"/>
</dbReference>
<comment type="caution">
    <text evidence="2">The sequence shown here is derived from an EMBL/GenBank/DDBJ whole genome shotgun (WGS) entry which is preliminary data.</text>
</comment>
<dbReference type="AlphaFoldDB" id="A0A8J6KG18"/>
<keyword evidence="3" id="KW-1185">Reference proteome</keyword>
<organism evidence="2 3">
    <name type="scientific">Eleutherodactylus coqui</name>
    <name type="common">Puerto Rican coqui</name>
    <dbReference type="NCBI Taxonomy" id="57060"/>
    <lineage>
        <taxon>Eukaryota</taxon>
        <taxon>Metazoa</taxon>
        <taxon>Chordata</taxon>
        <taxon>Craniata</taxon>
        <taxon>Vertebrata</taxon>
        <taxon>Euteleostomi</taxon>
        <taxon>Amphibia</taxon>
        <taxon>Batrachia</taxon>
        <taxon>Anura</taxon>
        <taxon>Neobatrachia</taxon>
        <taxon>Hyloidea</taxon>
        <taxon>Eleutherodactylidae</taxon>
        <taxon>Eleutherodactylinae</taxon>
        <taxon>Eleutherodactylus</taxon>
        <taxon>Eleutherodactylus</taxon>
    </lineage>
</organism>
<proteinExistence type="predicted"/>
<keyword evidence="1" id="KW-0812">Transmembrane</keyword>
<evidence type="ECO:0000313" key="3">
    <source>
        <dbReference type="Proteomes" id="UP000770717"/>
    </source>
</evidence>
<protein>
    <submittedName>
        <fullName evidence="2">Uncharacterized protein</fullName>
    </submittedName>
</protein>
<evidence type="ECO:0000313" key="2">
    <source>
        <dbReference type="EMBL" id="KAG9487654.1"/>
    </source>
</evidence>
<gene>
    <name evidence="2" type="ORF">GDO78_007455</name>
</gene>